<keyword evidence="5" id="KW-0813">Transport</keyword>
<dbReference type="AlphaFoldDB" id="A0A4R0XJW2"/>
<organism evidence="7 8">
    <name type="scientific">Mycoplasma todarodis</name>
    <dbReference type="NCBI Taxonomy" id="1937191"/>
    <lineage>
        <taxon>Bacteria</taxon>
        <taxon>Bacillati</taxon>
        <taxon>Mycoplasmatota</taxon>
        <taxon>Mollicutes</taxon>
        <taxon>Mycoplasmataceae</taxon>
        <taxon>Mycoplasma</taxon>
    </lineage>
</organism>
<dbReference type="RefSeq" id="WP_131613513.1">
    <property type="nucleotide sequence ID" value="NZ_PSZP01000018.1"/>
</dbReference>
<name>A0A4R0XJW2_9MOLU</name>
<evidence type="ECO:0000256" key="5">
    <source>
        <dbReference type="RuleBase" id="RU000477"/>
    </source>
</evidence>
<gene>
    <name evidence="7" type="ORF">C4B25_02665</name>
</gene>
<evidence type="ECO:0000256" key="3">
    <source>
        <dbReference type="ARBA" id="ARBA00022989"/>
    </source>
</evidence>
<evidence type="ECO:0000313" key="8">
    <source>
        <dbReference type="Proteomes" id="UP000291072"/>
    </source>
</evidence>
<evidence type="ECO:0008006" key="9">
    <source>
        <dbReference type="Google" id="ProtNLM"/>
    </source>
</evidence>
<feature type="transmembrane region" description="Helical" evidence="6">
    <location>
        <begin position="213"/>
        <end position="236"/>
    </location>
</feature>
<keyword evidence="3 6" id="KW-1133">Transmembrane helix</keyword>
<feature type="transmembrane region" description="Helical" evidence="6">
    <location>
        <begin position="40"/>
        <end position="59"/>
    </location>
</feature>
<evidence type="ECO:0000313" key="7">
    <source>
        <dbReference type="EMBL" id="TCG10923.1"/>
    </source>
</evidence>
<evidence type="ECO:0000256" key="1">
    <source>
        <dbReference type="ARBA" id="ARBA00004141"/>
    </source>
</evidence>
<dbReference type="PRINTS" id="PR00783">
    <property type="entry name" value="MINTRINSICP"/>
</dbReference>
<dbReference type="InterPro" id="IPR000425">
    <property type="entry name" value="MIP"/>
</dbReference>
<dbReference type="InterPro" id="IPR023271">
    <property type="entry name" value="Aquaporin-like"/>
</dbReference>
<dbReference type="Pfam" id="PF00230">
    <property type="entry name" value="MIP"/>
    <property type="match status" value="1"/>
</dbReference>
<evidence type="ECO:0000256" key="6">
    <source>
        <dbReference type="SAM" id="Phobius"/>
    </source>
</evidence>
<comment type="subcellular location">
    <subcellularLocation>
        <location evidence="1">Membrane</location>
        <topology evidence="1">Multi-pass membrane protein</topology>
    </subcellularLocation>
</comment>
<dbReference type="Gene3D" id="1.20.1080.10">
    <property type="entry name" value="Glycerol uptake facilitator protein"/>
    <property type="match status" value="1"/>
</dbReference>
<sequence>MWNSAVFVAELLGTLFLVLGALSVVITSKSSAMKDLKGKSIFVAAGIGVALMLAIYVTLGYEKKAGVGATGWVNPAATLAVCLANGSWDSALAGLAGQLTGALVGGFVFVIIAFMVSDLKTVITETLAFPEGENNVLTMGTMELVGSSLFVGGIATVAAFGVAENVTPVIVGLFITLVLLTIGSKYALVLNPAAFLMPMIAGLVLSRPSNGKAVAINVTVGITACLAAAAMVGGIAHTATLF</sequence>
<keyword evidence="8" id="KW-1185">Reference proteome</keyword>
<comment type="caution">
    <text evidence="7">The sequence shown here is derived from an EMBL/GenBank/DDBJ whole genome shotgun (WGS) entry which is preliminary data.</text>
</comment>
<protein>
    <recommendedName>
        <fullName evidence="9">Aquaporin family protein</fullName>
    </recommendedName>
</protein>
<proteinExistence type="inferred from homology"/>
<dbReference type="GO" id="GO:0016020">
    <property type="term" value="C:membrane"/>
    <property type="evidence" value="ECO:0007669"/>
    <property type="project" value="UniProtKB-SubCell"/>
</dbReference>
<comment type="similarity">
    <text evidence="5">Belongs to the MIP/aquaporin (TC 1.A.8) family.</text>
</comment>
<feature type="transmembrane region" description="Helical" evidence="6">
    <location>
        <begin position="6"/>
        <end position="28"/>
    </location>
</feature>
<dbReference type="Proteomes" id="UP000291072">
    <property type="component" value="Unassembled WGS sequence"/>
</dbReference>
<feature type="transmembrane region" description="Helical" evidence="6">
    <location>
        <begin position="166"/>
        <end position="183"/>
    </location>
</feature>
<evidence type="ECO:0000256" key="4">
    <source>
        <dbReference type="ARBA" id="ARBA00023136"/>
    </source>
</evidence>
<evidence type="ECO:0000256" key="2">
    <source>
        <dbReference type="ARBA" id="ARBA00022692"/>
    </source>
</evidence>
<feature type="transmembrane region" description="Helical" evidence="6">
    <location>
        <begin position="91"/>
        <end position="116"/>
    </location>
</feature>
<dbReference type="EMBL" id="PSZP01000018">
    <property type="protein sequence ID" value="TCG10923.1"/>
    <property type="molecule type" value="Genomic_DNA"/>
</dbReference>
<keyword evidence="4 6" id="KW-0472">Membrane</keyword>
<dbReference type="GO" id="GO:0015267">
    <property type="term" value="F:channel activity"/>
    <property type="evidence" value="ECO:0007669"/>
    <property type="project" value="InterPro"/>
</dbReference>
<feature type="transmembrane region" description="Helical" evidence="6">
    <location>
        <begin position="136"/>
        <end position="159"/>
    </location>
</feature>
<accession>A0A4R0XJW2</accession>
<dbReference type="SUPFAM" id="SSF81338">
    <property type="entry name" value="Aquaporin-like"/>
    <property type="match status" value="1"/>
</dbReference>
<keyword evidence="2 5" id="KW-0812">Transmembrane</keyword>
<reference evidence="7 8" key="1">
    <citation type="submission" date="2018-02" db="EMBL/GenBank/DDBJ databases">
        <title>Mycoplasma marinum and Mycoplasma todarodis sp. nov., moderately halophilic and psychrotolerant mycoplasmas isolated from cephalopods.</title>
        <authorList>
            <person name="Viver T."/>
        </authorList>
    </citation>
    <scope>NUCLEOTIDE SEQUENCE [LARGE SCALE GENOMIC DNA]</scope>
    <source>
        <strain evidence="7 8">5H</strain>
    </source>
</reference>